<comment type="caution">
    <text evidence="2">The sequence shown here is derived from an EMBL/GenBank/DDBJ whole genome shotgun (WGS) entry which is preliminary data.</text>
</comment>
<feature type="region of interest" description="Disordered" evidence="1">
    <location>
        <begin position="60"/>
        <end position="85"/>
    </location>
</feature>
<feature type="compositionally biased region" description="Basic and acidic residues" evidence="1">
    <location>
        <begin position="7"/>
        <end position="26"/>
    </location>
</feature>
<dbReference type="Proteomes" id="UP001315278">
    <property type="component" value="Unassembled WGS sequence"/>
</dbReference>
<accession>A0ABS5FP66</accession>
<dbReference type="EMBL" id="JAFCJH010000028">
    <property type="protein sequence ID" value="MBR0798600.1"/>
    <property type="molecule type" value="Genomic_DNA"/>
</dbReference>
<organism evidence="2 3">
    <name type="scientific">Bradyrhizobium jicamae</name>
    <dbReference type="NCBI Taxonomy" id="280332"/>
    <lineage>
        <taxon>Bacteria</taxon>
        <taxon>Pseudomonadati</taxon>
        <taxon>Pseudomonadota</taxon>
        <taxon>Alphaproteobacteria</taxon>
        <taxon>Hyphomicrobiales</taxon>
        <taxon>Nitrobacteraceae</taxon>
        <taxon>Bradyrhizobium</taxon>
    </lineage>
</organism>
<gene>
    <name evidence="2" type="ORF">JQ615_24735</name>
</gene>
<evidence type="ECO:0000313" key="2">
    <source>
        <dbReference type="EMBL" id="MBR0798600.1"/>
    </source>
</evidence>
<reference evidence="3" key="1">
    <citation type="journal article" date="2021" name="ISME J.">
        <title>Evolutionary origin and ecological implication of a unique nif island in free-living Bradyrhizobium lineages.</title>
        <authorList>
            <person name="Tao J."/>
        </authorList>
    </citation>
    <scope>NUCLEOTIDE SEQUENCE [LARGE SCALE GENOMIC DNA]</scope>
    <source>
        <strain evidence="3">SZCCT0434</strain>
    </source>
</reference>
<name>A0ABS5FP66_9BRAD</name>
<evidence type="ECO:0000256" key="1">
    <source>
        <dbReference type="SAM" id="MobiDB-lite"/>
    </source>
</evidence>
<feature type="compositionally biased region" description="Basic and acidic residues" evidence="1">
    <location>
        <begin position="60"/>
        <end position="71"/>
    </location>
</feature>
<dbReference type="RefSeq" id="WP_212493813.1">
    <property type="nucleotide sequence ID" value="NZ_JAFCJH010000028.1"/>
</dbReference>
<protein>
    <submittedName>
        <fullName evidence="2">Uncharacterized protein</fullName>
    </submittedName>
</protein>
<sequence>MGISPFRYRDVFQKGRRKQDDGRADDWYGGEKAPMIDFVLPTYTYSEDWALAELVGDVKDKADSSDTKTSDAHAQAPANGSPEGS</sequence>
<proteinExistence type="predicted"/>
<feature type="region of interest" description="Disordered" evidence="1">
    <location>
        <begin position="1"/>
        <end position="28"/>
    </location>
</feature>
<evidence type="ECO:0000313" key="3">
    <source>
        <dbReference type="Proteomes" id="UP001315278"/>
    </source>
</evidence>
<keyword evidence="3" id="KW-1185">Reference proteome</keyword>